<dbReference type="RefSeq" id="WP_143891098.1">
    <property type="nucleotide sequence ID" value="NZ_VJNB01000010.1"/>
</dbReference>
<proteinExistence type="predicted"/>
<organism evidence="1 2">
    <name type="scientific">Tepidimonas alkaliphilus</name>
    <dbReference type="NCBI Taxonomy" id="2588942"/>
    <lineage>
        <taxon>Bacteria</taxon>
        <taxon>Pseudomonadati</taxon>
        <taxon>Pseudomonadota</taxon>
        <taxon>Betaproteobacteria</taxon>
        <taxon>Burkholderiales</taxon>
        <taxon>Tepidimonas</taxon>
    </lineage>
</organism>
<dbReference type="Proteomes" id="UP000315736">
    <property type="component" value="Unassembled WGS sequence"/>
</dbReference>
<keyword evidence="2" id="KW-1185">Reference proteome</keyword>
<dbReference type="SUPFAM" id="SSF81593">
    <property type="entry name" value="Nucleotidyltransferase substrate binding subunit/domain"/>
    <property type="match status" value="1"/>
</dbReference>
<dbReference type="EMBL" id="VJNB01000010">
    <property type="protein sequence ID" value="TSE18892.1"/>
    <property type="molecule type" value="Genomic_DNA"/>
</dbReference>
<keyword evidence="1" id="KW-0808">Transferase</keyword>
<protein>
    <submittedName>
        <fullName evidence="1">Nucleotidyltransferase</fullName>
    </submittedName>
</protein>
<reference evidence="1 2" key="1">
    <citation type="submission" date="2019-07" db="EMBL/GenBank/DDBJ databases">
        <title>Tepidimonas alkaliphilus YIM 72238 draft genome.</title>
        <authorList>
            <person name="Da Costa M.S."/>
            <person name="Froufe H.J.C."/>
            <person name="Egas C."/>
            <person name="Albuquerque L."/>
        </authorList>
    </citation>
    <scope>NUCLEOTIDE SEQUENCE [LARGE SCALE GENOMIC DNA]</scope>
    <source>
        <strain evidence="1 2">YIM 72238</strain>
    </source>
</reference>
<dbReference type="Gene3D" id="1.20.120.330">
    <property type="entry name" value="Nucleotidyltransferases domain 2"/>
    <property type="match status" value="1"/>
</dbReference>
<dbReference type="Pfam" id="PF08780">
    <property type="entry name" value="NTase_sub_bind"/>
    <property type="match status" value="1"/>
</dbReference>
<evidence type="ECO:0000313" key="2">
    <source>
        <dbReference type="Proteomes" id="UP000315736"/>
    </source>
</evidence>
<sequence length="134" mass="15090">MDRLTRRLEVADRALATLEELAAEPFSPLLRDASIQRFEYTFEAVWKAAQAVLQQHFGVELASPKPVVRACFENGLLTEEEARQALAMVDHRNLTAHTYDEALAEAIFAALPGYRVLLRRWLQRLAQAGAPSRS</sequence>
<name>A0A554W5P2_9BURK</name>
<accession>A0A554W5P2</accession>
<dbReference type="InterPro" id="IPR010235">
    <property type="entry name" value="HepT"/>
</dbReference>
<dbReference type="NCBIfam" id="TIGR01987">
    <property type="entry name" value="HI0074"/>
    <property type="match status" value="1"/>
</dbReference>
<dbReference type="GO" id="GO:0016740">
    <property type="term" value="F:transferase activity"/>
    <property type="evidence" value="ECO:0007669"/>
    <property type="project" value="UniProtKB-KW"/>
</dbReference>
<dbReference type="OrthoDB" id="9810452at2"/>
<comment type="caution">
    <text evidence="1">The sequence shown here is derived from an EMBL/GenBank/DDBJ whole genome shotgun (WGS) entry which is preliminary data.</text>
</comment>
<dbReference type="AlphaFoldDB" id="A0A554W5P2"/>
<gene>
    <name evidence="1" type="ORF">Talka_01922</name>
</gene>
<evidence type="ECO:0000313" key="1">
    <source>
        <dbReference type="EMBL" id="TSE18892.1"/>
    </source>
</evidence>